<organism evidence="4 5">
    <name type="scientific">Pandoraea morbifera</name>
    <dbReference type="NCBI Taxonomy" id="2508300"/>
    <lineage>
        <taxon>Bacteria</taxon>
        <taxon>Pseudomonadati</taxon>
        <taxon>Pseudomonadota</taxon>
        <taxon>Betaproteobacteria</taxon>
        <taxon>Burkholderiales</taxon>
        <taxon>Burkholderiaceae</taxon>
        <taxon>Pandoraea</taxon>
    </lineage>
</organism>
<evidence type="ECO:0000256" key="1">
    <source>
        <dbReference type="ARBA" id="ARBA00005801"/>
    </source>
</evidence>
<feature type="transmembrane region" description="Helical" evidence="2">
    <location>
        <begin position="62"/>
        <end position="81"/>
    </location>
</feature>
<dbReference type="EMBL" id="CABPSD010000001">
    <property type="protein sequence ID" value="VVD70778.1"/>
    <property type="molecule type" value="Genomic_DNA"/>
</dbReference>
<dbReference type="InterPro" id="IPR000045">
    <property type="entry name" value="Prepilin_IV_endopep_pep"/>
</dbReference>
<proteinExistence type="inferred from homology"/>
<dbReference type="GO" id="GO:0006465">
    <property type="term" value="P:signal peptide processing"/>
    <property type="evidence" value="ECO:0007669"/>
    <property type="project" value="TreeGrafter"/>
</dbReference>
<protein>
    <submittedName>
        <fullName evidence="4">Peptidase A24A prepilin type IV</fullName>
    </submittedName>
</protein>
<evidence type="ECO:0000256" key="2">
    <source>
        <dbReference type="SAM" id="Phobius"/>
    </source>
</evidence>
<dbReference type="Gene3D" id="1.20.120.1220">
    <property type="match status" value="1"/>
</dbReference>
<dbReference type="PANTHER" id="PTHR30487:SF0">
    <property type="entry name" value="PREPILIN LEADER PEPTIDASE_N-METHYLTRANSFERASE-RELATED"/>
    <property type="match status" value="1"/>
</dbReference>
<accession>A0A5E4S991</accession>
<dbReference type="GO" id="GO:0005886">
    <property type="term" value="C:plasma membrane"/>
    <property type="evidence" value="ECO:0007669"/>
    <property type="project" value="TreeGrafter"/>
</dbReference>
<feature type="domain" description="Prepilin type IV endopeptidase peptidase" evidence="3">
    <location>
        <begin position="15"/>
        <end position="120"/>
    </location>
</feature>
<keyword evidence="2" id="KW-1133">Transmembrane helix</keyword>
<dbReference type="InterPro" id="IPR050882">
    <property type="entry name" value="Prepilin_peptidase/N-MTase"/>
</dbReference>
<feature type="transmembrane region" description="Helical" evidence="2">
    <location>
        <begin position="12"/>
        <end position="31"/>
    </location>
</feature>
<comment type="similarity">
    <text evidence="1">Belongs to the peptidase A24 family.</text>
</comment>
<dbReference type="AlphaFoldDB" id="A0A5E4S991"/>
<evidence type="ECO:0000259" key="3">
    <source>
        <dbReference type="Pfam" id="PF01478"/>
    </source>
</evidence>
<sequence length="171" mass="18763">MPGFARIEAEHRVLILLSLLCVPIVVTDLVARRIPNVWLLCVGALTLVWMAWRAWHGEPRVLWVHGLGALIGLIALLPFWWRGVMGAGDVKLFALIGLVAGYPALLPVWCLASVAAGLHALVLLAGRVKGLARWRERLASSRAWQGILRWRDGRIGLPYGAYLAAAALVVR</sequence>
<dbReference type="Pfam" id="PF01478">
    <property type="entry name" value="Peptidase_A24"/>
    <property type="match status" value="1"/>
</dbReference>
<dbReference type="PANTHER" id="PTHR30487">
    <property type="entry name" value="TYPE 4 PREPILIN-LIKE PROTEINS LEADER PEPTIDE-PROCESSING ENZYME"/>
    <property type="match status" value="1"/>
</dbReference>
<reference evidence="4 5" key="1">
    <citation type="submission" date="2019-08" db="EMBL/GenBank/DDBJ databases">
        <authorList>
            <person name="Peeters C."/>
        </authorList>
    </citation>
    <scope>NUCLEOTIDE SEQUENCE [LARGE SCALE GENOMIC DNA]</scope>
    <source>
        <strain evidence="4 5">LMG 31116</strain>
    </source>
</reference>
<feature type="transmembrane region" description="Helical" evidence="2">
    <location>
        <begin position="93"/>
        <end position="125"/>
    </location>
</feature>
<gene>
    <name evidence="4" type="ORF">PMO31116_00593</name>
</gene>
<feature type="transmembrane region" description="Helical" evidence="2">
    <location>
        <begin position="37"/>
        <end position="55"/>
    </location>
</feature>
<evidence type="ECO:0000313" key="4">
    <source>
        <dbReference type="EMBL" id="VVD70778.1"/>
    </source>
</evidence>
<name>A0A5E4S991_9BURK</name>
<keyword evidence="2" id="KW-0812">Transmembrane</keyword>
<keyword evidence="5" id="KW-1185">Reference proteome</keyword>
<dbReference type="Proteomes" id="UP000368474">
    <property type="component" value="Unassembled WGS sequence"/>
</dbReference>
<dbReference type="GO" id="GO:0004190">
    <property type="term" value="F:aspartic-type endopeptidase activity"/>
    <property type="evidence" value="ECO:0007669"/>
    <property type="project" value="InterPro"/>
</dbReference>
<keyword evidence="2" id="KW-0472">Membrane</keyword>
<evidence type="ECO:0000313" key="5">
    <source>
        <dbReference type="Proteomes" id="UP000368474"/>
    </source>
</evidence>